<dbReference type="Proteomes" id="UP001285352">
    <property type="component" value="Unassembled WGS sequence"/>
</dbReference>
<dbReference type="Gene3D" id="3.90.550.10">
    <property type="entry name" value="Spore Coat Polysaccharide Biosynthesis Protein SpsA, Chain A"/>
    <property type="match status" value="1"/>
</dbReference>
<dbReference type="Pfam" id="PF00535">
    <property type="entry name" value="Glycos_transf_2"/>
    <property type="match status" value="1"/>
</dbReference>
<name>A0ABU4V1X6_9PSEU</name>
<dbReference type="RefSeq" id="WP_319977915.1">
    <property type="nucleotide sequence ID" value="NZ_JAXAVU010000011.1"/>
</dbReference>
<dbReference type="SUPFAM" id="SSF53448">
    <property type="entry name" value="Nucleotide-diphospho-sugar transferases"/>
    <property type="match status" value="1"/>
</dbReference>
<evidence type="ECO:0000313" key="3">
    <source>
        <dbReference type="Proteomes" id="UP001285352"/>
    </source>
</evidence>
<evidence type="ECO:0000313" key="2">
    <source>
        <dbReference type="EMBL" id="MDX8145783.1"/>
    </source>
</evidence>
<dbReference type="EMBL" id="JAXAVU010000011">
    <property type="protein sequence ID" value="MDX8145783.1"/>
    <property type="molecule type" value="Genomic_DNA"/>
</dbReference>
<sequence length="126" mass="13479">MGMIGVATAVLSVLRSGRTVRQWRHVPEVSASSVDASVLAVVPARNEEATLPRLLPGLVGQPGVRVVVVDDASEDGTAAVARRRGGRVVRSGTWLGGEDARDASRRRVRSGRRVAVVRGRRRDLHA</sequence>
<keyword evidence="2" id="KW-0808">Transferase</keyword>
<feature type="domain" description="Glycosyltransferase 2-like" evidence="1">
    <location>
        <begin position="41"/>
        <end position="103"/>
    </location>
</feature>
<accession>A0ABU4V1X6</accession>
<dbReference type="InterPro" id="IPR001173">
    <property type="entry name" value="Glyco_trans_2-like"/>
</dbReference>
<evidence type="ECO:0000259" key="1">
    <source>
        <dbReference type="Pfam" id="PF00535"/>
    </source>
</evidence>
<dbReference type="GO" id="GO:0016757">
    <property type="term" value="F:glycosyltransferase activity"/>
    <property type="evidence" value="ECO:0007669"/>
    <property type="project" value="UniProtKB-KW"/>
</dbReference>
<comment type="caution">
    <text evidence="2">The sequence shown here is derived from an EMBL/GenBank/DDBJ whole genome shotgun (WGS) entry which is preliminary data.</text>
</comment>
<dbReference type="EC" id="2.4.-.-" evidence="2"/>
<dbReference type="PANTHER" id="PTHR43646">
    <property type="entry name" value="GLYCOSYLTRANSFERASE"/>
    <property type="match status" value="1"/>
</dbReference>
<reference evidence="2 3" key="1">
    <citation type="submission" date="2023-11" db="EMBL/GenBank/DDBJ databases">
        <title>Lentzea sokolovensis, sp. nov., Lentzea kristufkii, sp. nov., and Lentzea miocenensis, sp. nov., rare actinobacteria from Sokolov Coal Basin, Miocene lacustrine sediment, Czech Republic.</title>
        <authorList>
            <person name="Lara A."/>
            <person name="Kotroba L."/>
            <person name="Nouioui I."/>
            <person name="Neumann-Schaal M."/>
            <person name="Mast Y."/>
            <person name="Chronakova A."/>
        </authorList>
    </citation>
    <scope>NUCLEOTIDE SEQUENCE [LARGE SCALE GENOMIC DNA]</scope>
    <source>
        <strain evidence="2 3">BCCO 10_0061</strain>
    </source>
</reference>
<keyword evidence="2" id="KW-0328">Glycosyltransferase</keyword>
<protein>
    <submittedName>
        <fullName evidence="2">Glycosyltransferase</fullName>
        <ecNumber evidence="2">2.4.-.-</ecNumber>
    </submittedName>
</protein>
<gene>
    <name evidence="2" type="ORF">SK854_26995</name>
</gene>
<dbReference type="PANTHER" id="PTHR43646:SF3">
    <property type="entry name" value="SLR1566 PROTEIN"/>
    <property type="match status" value="1"/>
</dbReference>
<proteinExistence type="predicted"/>
<keyword evidence="3" id="KW-1185">Reference proteome</keyword>
<dbReference type="InterPro" id="IPR029044">
    <property type="entry name" value="Nucleotide-diphossugar_trans"/>
</dbReference>
<organism evidence="2 3">
    <name type="scientific">Lentzea sokolovensis</name>
    <dbReference type="NCBI Taxonomy" id="3095429"/>
    <lineage>
        <taxon>Bacteria</taxon>
        <taxon>Bacillati</taxon>
        <taxon>Actinomycetota</taxon>
        <taxon>Actinomycetes</taxon>
        <taxon>Pseudonocardiales</taxon>
        <taxon>Pseudonocardiaceae</taxon>
        <taxon>Lentzea</taxon>
    </lineage>
</organism>